<dbReference type="Proteomes" id="UP001212841">
    <property type="component" value="Unassembled WGS sequence"/>
</dbReference>
<keyword evidence="3" id="KW-1185">Reference proteome</keyword>
<dbReference type="AlphaFoldDB" id="A0AAD5S1W7"/>
<protein>
    <submittedName>
        <fullName evidence="2">Uncharacterized protein</fullName>
    </submittedName>
</protein>
<organism evidence="2 3">
    <name type="scientific">Rhizophlyctis rosea</name>
    <dbReference type="NCBI Taxonomy" id="64517"/>
    <lineage>
        <taxon>Eukaryota</taxon>
        <taxon>Fungi</taxon>
        <taxon>Fungi incertae sedis</taxon>
        <taxon>Chytridiomycota</taxon>
        <taxon>Chytridiomycota incertae sedis</taxon>
        <taxon>Chytridiomycetes</taxon>
        <taxon>Rhizophlyctidales</taxon>
        <taxon>Rhizophlyctidaceae</taxon>
        <taxon>Rhizophlyctis</taxon>
    </lineage>
</organism>
<proteinExistence type="predicted"/>
<evidence type="ECO:0000313" key="3">
    <source>
        <dbReference type="Proteomes" id="UP001212841"/>
    </source>
</evidence>
<evidence type="ECO:0000313" key="2">
    <source>
        <dbReference type="EMBL" id="KAJ3036407.1"/>
    </source>
</evidence>
<comment type="caution">
    <text evidence="2">The sequence shown here is derived from an EMBL/GenBank/DDBJ whole genome shotgun (WGS) entry which is preliminary data.</text>
</comment>
<sequence>MEKKMRAMFSAEEVQDVYQETADKLSDAEARIENLEAQVKEQKAANQKLTRDIHHLRTTYEAPLGEYNCLLLRHEELCKKHAATQKEFLLLQMQHDKERTGHRRLATILRKQAMDAINEEAKAERKVEAVKVEDMPGIDEFGGVLVNEDADTSIGG</sequence>
<gene>
    <name evidence="2" type="ORF">HK097_003850</name>
</gene>
<dbReference type="EMBL" id="JADGJD010001942">
    <property type="protein sequence ID" value="KAJ3036407.1"/>
    <property type="molecule type" value="Genomic_DNA"/>
</dbReference>
<feature type="coiled-coil region" evidence="1">
    <location>
        <begin position="11"/>
        <end position="59"/>
    </location>
</feature>
<accession>A0AAD5S1W7</accession>
<evidence type="ECO:0000256" key="1">
    <source>
        <dbReference type="SAM" id="Coils"/>
    </source>
</evidence>
<name>A0AAD5S1W7_9FUNG</name>
<reference evidence="2" key="1">
    <citation type="submission" date="2020-05" db="EMBL/GenBank/DDBJ databases">
        <title>Phylogenomic resolution of chytrid fungi.</title>
        <authorList>
            <person name="Stajich J.E."/>
            <person name="Amses K."/>
            <person name="Simmons R."/>
            <person name="Seto K."/>
            <person name="Myers J."/>
            <person name="Bonds A."/>
            <person name="Quandt C.A."/>
            <person name="Barry K."/>
            <person name="Liu P."/>
            <person name="Grigoriev I."/>
            <person name="Longcore J.E."/>
            <person name="James T.Y."/>
        </authorList>
    </citation>
    <scope>NUCLEOTIDE SEQUENCE</scope>
    <source>
        <strain evidence="2">JEL0318</strain>
    </source>
</reference>
<keyword evidence="1" id="KW-0175">Coiled coil</keyword>